<dbReference type="GO" id="GO:0030313">
    <property type="term" value="C:cell envelope"/>
    <property type="evidence" value="ECO:0007669"/>
    <property type="project" value="TreeGrafter"/>
</dbReference>
<comment type="caution">
    <text evidence="4">The sequence shown here is derived from an EMBL/GenBank/DDBJ whole genome shotgun (WGS) entry which is preliminary data.</text>
</comment>
<reference evidence="4 5" key="1">
    <citation type="submission" date="2019-09" db="EMBL/GenBank/DDBJ databases">
        <title>YIM 132548 draft genome.</title>
        <authorList>
            <person name="Jiang L."/>
        </authorList>
    </citation>
    <scope>NUCLEOTIDE SEQUENCE [LARGE SCALE GENOMIC DNA]</scope>
    <source>
        <strain evidence="4 5">YIM 132548</strain>
    </source>
</reference>
<dbReference type="Gene3D" id="1.10.287.470">
    <property type="entry name" value="Helix hairpin bin"/>
    <property type="match status" value="1"/>
</dbReference>
<dbReference type="RefSeq" id="WP_150965206.1">
    <property type="nucleotide sequence ID" value="NZ_VZZJ01000018.1"/>
</dbReference>
<protein>
    <submittedName>
        <fullName evidence="4">HlyD family efflux transporter periplasmic adaptor subunit</fullName>
    </submittedName>
</protein>
<dbReference type="Gene3D" id="2.40.30.170">
    <property type="match status" value="1"/>
</dbReference>
<evidence type="ECO:0000313" key="5">
    <source>
        <dbReference type="Proteomes" id="UP000441523"/>
    </source>
</evidence>
<evidence type="ECO:0000256" key="3">
    <source>
        <dbReference type="SAM" id="SignalP"/>
    </source>
</evidence>
<evidence type="ECO:0000256" key="1">
    <source>
        <dbReference type="ARBA" id="ARBA00022448"/>
    </source>
</evidence>
<dbReference type="PANTHER" id="PTHR30097">
    <property type="entry name" value="CATION EFFLUX SYSTEM PROTEIN CUSB"/>
    <property type="match status" value="1"/>
</dbReference>
<accession>A0A6N6MQQ7</accession>
<evidence type="ECO:0000256" key="2">
    <source>
        <dbReference type="SAM" id="Coils"/>
    </source>
</evidence>
<keyword evidence="5" id="KW-1185">Reference proteome</keyword>
<keyword evidence="2" id="KW-0175">Coiled coil</keyword>
<gene>
    <name evidence="4" type="ORF">F6X51_18775</name>
</gene>
<dbReference type="SUPFAM" id="SSF111369">
    <property type="entry name" value="HlyD-like secretion proteins"/>
    <property type="match status" value="1"/>
</dbReference>
<organism evidence="4 5">
    <name type="scientific">Methylobacterium planeticum</name>
    <dbReference type="NCBI Taxonomy" id="2615211"/>
    <lineage>
        <taxon>Bacteria</taxon>
        <taxon>Pseudomonadati</taxon>
        <taxon>Pseudomonadota</taxon>
        <taxon>Alphaproteobacteria</taxon>
        <taxon>Hyphomicrobiales</taxon>
        <taxon>Methylobacteriaceae</taxon>
        <taxon>Methylobacterium</taxon>
    </lineage>
</organism>
<dbReference type="Gene3D" id="2.40.50.100">
    <property type="match status" value="1"/>
</dbReference>
<dbReference type="PROSITE" id="PS51257">
    <property type="entry name" value="PROKAR_LIPOPROTEIN"/>
    <property type="match status" value="1"/>
</dbReference>
<name>A0A6N6MQQ7_9HYPH</name>
<dbReference type="AlphaFoldDB" id="A0A6N6MQQ7"/>
<dbReference type="PANTHER" id="PTHR30097:SF4">
    <property type="entry name" value="SLR6042 PROTEIN"/>
    <property type="match status" value="1"/>
</dbReference>
<dbReference type="InterPro" id="IPR051909">
    <property type="entry name" value="MFP_Cation_Efflux"/>
</dbReference>
<keyword evidence="1" id="KW-0813">Transport</keyword>
<dbReference type="GO" id="GO:0060003">
    <property type="term" value="P:copper ion export"/>
    <property type="evidence" value="ECO:0007669"/>
    <property type="project" value="TreeGrafter"/>
</dbReference>
<evidence type="ECO:0000313" key="4">
    <source>
        <dbReference type="EMBL" id="KAB1071611.1"/>
    </source>
</evidence>
<dbReference type="EMBL" id="VZZJ01000018">
    <property type="protein sequence ID" value="KAB1071611.1"/>
    <property type="molecule type" value="Genomic_DNA"/>
</dbReference>
<feature type="coiled-coil region" evidence="2">
    <location>
        <begin position="354"/>
        <end position="381"/>
    </location>
</feature>
<feature type="chain" id="PRO_5026933170" evidence="3">
    <location>
        <begin position="26"/>
        <end position="560"/>
    </location>
</feature>
<dbReference type="Proteomes" id="UP000441523">
    <property type="component" value="Unassembled WGS sequence"/>
</dbReference>
<keyword evidence="3" id="KW-0732">Signal</keyword>
<sequence length="560" mass="57830">MPIRFAAALGAGWLAAACLAGPAPAHEGHDHAAAPPLPATVAPRGEAVSEAFELVAVAHGGALILHLDRFSTNAPVLDARIEIETPEGSRWAAPAGEGTYRLPAPWLDRPGRHDILATVSAGETVDVLSLGVTVPSAAPALSGARPSAPDGVAGRLAGRDPALVATASGAFVLGMLAMLALRARRAGPALALLALGLTLAFVTRAQAQDGRADAPDRGAALLDAAPPPADSARRLPDGSLFVPKPTQRLLVLRTVLTAPATVRRRLELPGRIIPDPNASGVVQSSVGGRLSPPASGAFPHLGARVRRGEVLATVTPPIQAVDVSDMRQRQGELDQQIAIVERRVERYGRLAVTGAVARTQLDDAEAELAGLRDRRGALDRIRREPEALVAPVDGVIAQAAAVAGQMAVPGTLVFQIVDPDRLFVEALSFDAPGPAEEASARLPDGRSLDLAYRGAGLADRNQAVPVQFAILGGAGGLRLGQFVTVQAAAEGTRRGLALPRASVVRGAGGDVVYEHVGPERFVARAVRVEPLDAGRVLVSGGIGPGRRIVTEGAELLDQVR</sequence>
<proteinExistence type="predicted"/>
<feature type="signal peptide" evidence="3">
    <location>
        <begin position="1"/>
        <end position="25"/>
    </location>
</feature>
<dbReference type="GO" id="GO:0015679">
    <property type="term" value="P:plasma membrane copper ion transport"/>
    <property type="evidence" value="ECO:0007669"/>
    <property type="project" value="TreeGrafter"/>
</dbReference>
<dbReference type="Gene3D" id="2.40.420.20">
    <property type="match status" value="1"/>
</dbReference>